<protein>
    <recommendedName>
        <fullName evidence="4">ABC-type glycine betaine transport system substrate-binding domain-containing protein</fullName>
    </recommendedName>
</protein>
<feature type="chain" id="PRO_5045450197" description="ABC-type glycine betaine transport system substrate-binding domain-containing protein" evidence="1">
    <location>
        <begin position="24"/>
        <end position="313"/>
    </location>
</feature>
<evidence type="ECO:0000313" key="3">
    <source>
        <dbReference type="Proteomes" id="UP001183794"/>
    </source>
</evidence>
<feature type="signal peptide" evidence="1">
    <location>
        <begin position="1"/>
        <end position="23"/>
    </location>
</feature>
<organism evidence="2 3">
    <name type="scientific">Enteractinococcus fodinae</name>
    <dbReference type="NCBI Taxonomy" id="684663"/>
    <lineage>
        <taxon>Bacteria</taxon>
        <taxon>Bacillati</taxon>
        <taxon>Actinomycetota</taxon>
        <taxon>Actinomycetes</taxon>
        <taxon>Micrococcales</taxon>
        <taxon>Micrococcaceae</taxon>
    </lineage>
</organism>
<sequence>MVKIPRVLIAGCATAALVLTSCAGEQDVDATSLTIVTTESSLDHAMALAVADYVAEQSIEVDLEQHHEPDDVFAALEADAQTADDHARIGVVTAHQDPTMEENPLRVPESLEIVTQAPAELGLVPATSTVTAARFQLHQDEAADQPLAPACDQQTWLHVHTPEHEVAATASALADLGCEPEFAAAPPEDTESYAALAEKLIVEDDTVALLYSIDPMIPDQGLATLDVVTDQWPHSNVIAVADPEVEDPLTDHIATVLDALDSDAATDLLRGYHNAHTSSSDLVYDVEHAIRYWLAARGLAEQNTVSDISTDND</sequence>
<dbReference type="EMBL" id="JAVDYJ010000001">
    <property type="protein sequence ID" value="MDR7346556.1"/>
    <property type="molecule type" value="Genomic_DNA"/>
</dbReference>
<dbReference type="PROSITE" id="PS51257">
    <property type="entry name" value="PROKAR_LIPOPROTEIN"/>
    <property type="match status" value="1"/>
</dbReference>
<accession>A0ABU2AZI3</accession>
<evidence type="ECO:0000313" key="2">
    <source>
        <dbReference type="EMBL" id="MDR7346556.1"/>
    </source>
</evidence>
<reference evidence="2 3" key="1">
    <citation type="submission" date="2023-07" db="EMBL/GenBank/DDBJ databases">
        <title>Sequencing the genomes of 1000 actinobacteria strains.</title>
        <authorList>
            <person name="Klenk H.-P."/>
        </authorList>
    </citation>
    <scope>NUCLEOTIDE SEQUENCE [LARGE SCALE GENOMIC DNA]</scope>
    <source>
        <strain evidence="2 3">DSM 22966</strain>
    </source>
</reference>
<dbReference type="RefSeq" id="WP_310171666.1">
    <property type="nucleotide sequence ID" value="NZ_BAABHE010000002.1"/>
</dbReference>
<dbReference type="Proteomes" id="UP001183794">
    <property type="component" value="Unassembled WGS sequence"/>
</dbReference>
<name>A0ABU2AZI3_9MICC</name>
<evidence type="ECO:0000256" key="1">
    <source>
        <dbReference type="SAM" id="SignalP"/>
    </source>
</evidence>
<evidence type="ECO:0008006" key="4">
    <source>
        <dbReference type="Google" id="ProtNLM"/>
    </source>
</evidence>
<keyword evidence="3" id="KW-1185">Reference proteome</keyword>
<gene>
    <name evidence="2" type="ORF">J2S62_000813</name>
</gene>
<proteinExistence type="predicted"/>
<comment type="caution">
    <text evidence="2">The sequence shown here is derived from an EMBL/GenBank/DDBJ whole genome shotgun (WGS) entry which is preliminary data.</text>
</comment>
<keyword evidence="1" id="KW-0732">Signal</keyword>